<dbReference type="InterPro" id="IPR043128">
    <property type="entry name" value="Rev_trsase/Diguanyl_cyclase"/>
</dbReference>
<dbReference type="Proteomes" id="UP000037660">
    <property type="component" value="Unassembled WGS sequence"/>
</dbReference>
<dbReference type="InterPro" id="IPR050469">
    <property type="entry name" value="Diguanylate_Cyclase"/>
</dbReference>
<sequence>MTEDLTVALPSPDVTVLRDAEQGQRPCLIFYSGSDAGRRHDLDPGRHLIGRCAEARIVFDQPGISRRHAELEVRPGEVLLRDLGSANRTRVNGEFVEAPRALRQGDLVQLANVVLRYHDGNSLDALLHDRIYRMATTDAGTGAFNRRYLQENLEREVARARRGRQPLSAIGFDLDHFKRVNDGHGHPAGDALLHDCVQRVQQALRGGDLLCRVGGEEFVALLPDTGLAAARALAERLRRCVEAEPFDLRSDPGGHGPWYAQTVSLGVAELEPGMAGGTALLALVDHRLYKAKHQGRNRVVAD</sequence>
<dbReference type="GO" id="GO:0005886">
    <property type="term" value="C:plasma membrane"/>
    <property type="evidence" value="ECO:0007669"/>
    <property type="project" value="TreeGrafter"/>
</dbReference>
<dbReference type="GO" id="GO:1902201">
    <property type="term" value="P:negative regulation of bacterial-type flagellum-dependent cell motility"/>
    <property type="evidence" value="ECO:0007669"/>
    <property type="project" value="TreeGrafter"/>
</dbReference>
<gene>
    <name evidence="5" type="ORF">ISF6_3097</name>
</gene>
<dbReference type="PROSITE" id="PS50006">
    <property type="entry name" value="FHA_DOMAIN"/>
    <property type="match status" value="1"/>
</dbReference>
<dbReference type="PANTHER" id="PTHR45138:SF9">
    <property type="entry name" value="DIGUANYLATE CYCLASE DGCM-RELATED"/>
    <property type="match status" value="1"/>
</dbReference>
<dbReference type="PROSITE" id="PS50887">
    <property type="entry name" value="GGDEF"/>
    <property type="match status" value="1"/>
</dbReference>
<keyword evidence="6" id="KW-1185">Reference proteome</keyword>
<name>A0A0K8P3Q3_PISS1</name>
<evidence type="ECO:0000259" key="4">
    <source>
        <dbReference type="PROSITE" id="PS50887"/>
    </source>
</evidence>
<dbReference type="CDD" id="cd01949">
    <property type="entry name" value="GGDEF"/>
    <property type="match status" value="1"/>
</dbReference>
<proteinExistence type="predicted"/>
<organism evidence="5 6">
    <name type="scientific">Piscinibacter sakaiensis</name>
    <name type="common">Ideonella sakaiensis</name>
    <dbReference type="NCBI Taxonomy" id="1547922"/>
    <lineage>
        <taxon>Bacteria</taxon>
        <taxon>Pseudomonadati</taxon>
        <taxon>Pseudomonadota</taxon>
        <taxon>Betaproteobacteria</taxon>
        <taxon>Burkholderiales</taxon>
        <taxon>Sphaerotilaceae</taxon>
        <taxon>Piscinibacter</taxon>
    </lineage>
</organism>
<dbReference type="EMBL" id="BBYR01000044">
    <property type="protein sequence ID" value="GAP37242.1"/>
    <property type="molecule type" value="Genomic_DNA"/>
</dbReference>
<dbReference type="FunFam" id="3.30.70.270:FF:000001">
    <property type="entry name" value="Diguanylate cyclase domain protein"/>
    <property type="match status" value="1"/>
</dbReference>
<dbReference type="SMART" id="SM00240">
    <property type="entry name" value="FHA"/>
    <property type="match status" value="1"/>
</dbReference>
<dbReference type="SMART" id="SM00267">
    <property type="entry name" value="GGDEF"/>
    <property type="match status" value="1"/>
</dbReference>
<dbReference type="NCBIfam" id="TIGR00254">
    <property type="entry name" value="GGDEF"/>
    <property type="match status" value="1"/>
</dbReference>
<dbReference type="InterPro" id="IPR008984">
    <property type="entry name" value="SMAD_FHA_dom_sf"/>
</dbReference>
<dbReference type="InterPro" id="IPR000253">
    <property type="entry name" value="FHA_dom"/>
</dbReference>
<dbReference type="STRING" id="1547922.ISF6_3097"/>
<comment type="catalytic activity">
    <reaction evidence="2">
        <text>2 GTP = 3',3'-c-di-GMP + 2 diphosphate</text>
        <dbReference type="Rhea" id="RHEA:24898"/>
        <dbReference type="ChEBI" id="CHEBI:33019"/>
        <dbReference type="ChEBI" id="CHEBI:37565"/>
        <dbReference type="ChEBI" id="CHEBI:58805"/>
        <dbReference type="EC" id="2.7.7.65"/>
    </reaction>
</comment>
<dbReference type="OrthoDB" id="9813903at2"/>
<dbReference type="AlphaFoldDB" id="A0A0K8P3Q3"/>
<feature type="domain" description="GGDEF" evidence="4">
    <location>
        <begin position="165"/>
        <end position="302"/>
    </location>
</feature>
<evidence type="ECO:0000313" key="5">
    <source>
        <dbReference type="EMBL" id="GAP37242.1"/>
    </source>
</evidence>
<accession>A0A0K8P3Q3</accession>
<feature type="domain" description="FHA" evidence="3">
    <location>
        <begin position="47"/>
        <end position="96"/>
    </location>
</feature>
<dbReference type="PANTHER" id="PTHR45138">
    <property type="entry name" value="REGULATORY COMPONENTS OF SENSORY TRANSDUCTION SYSTEM"/>
    <property type="match status" value="1"/>
</dbReference>
<evidence type="ECO:0000259" key="3">
    <source>
        <dbReference type="PROSITE" id="PS50006"/>
    </source>
</evidence>
<dbReference type="Pfam" id="PF00498">
    <property type="entry name" value="FHA"/>
    <property type="match status" value="1"/>
</dbReference>
<dbReference type="CDD" id="cd00060">
    <property type="entry name" value="FHA"/>
    <property type="match status" value="1"/>
</dbReference>
<comment type="caution">
    <text evidence="5">The sequence shown here is derived from an EMBL/GenBank/DDBJ whole genome shotgun (WGS) entry which is preliminary data.</text>
</comment>
<evidence type="ECO:0000256" key="1">
    <source>
        <dbReference type="ARBA" id="ARBA00012528"/>
    </source>
</evidence>
<reference evidence="6" key="1">
    <citation type="submission" date="2015-07" db="EMBL/GenBank/DDBJ databases">
        <title>Discovery of a poly(ethylene terephthalate assimilation.</title>
        <authorList>
            <person name="Yoshida S."/>
            <person name="Hiraga K."/>
            <person name="Takehana T."/>
            <person name="Taniguchi I."/>
            <person name="Yamaji H."/>
            <person name="Maeda Y."/>
            <person name="Toyohara K."/>
            <person name="Miyamoto K."/>
            <person name="Kimura Y."/>
            <person name="Oda K."/>
        </authorList>
    </citation>
    <scope>NUCLEOTIDE SEQUENCE [LARGE SCALE GENOMIC DNA]</scope>
    <source>
        <strain evidence="6">NBRC 110686 / TISTR 2288 / 201-F6</strain>
    </source>
</reference>
<protein>
    <recommendedName>
        <fullName evidence="1">diguanylate cyclase</fullName>
        <ecNumber evidence="1">2.7.7.65</ecNumber>
    </recommendedName>
</protein>
<dbReference type="Pfam" id="PF00990">
    <property type="entry name" value="GGDEF"/>
    <property type="match status" value="1"/>
</dbReference>
<dbReference type="EC" id="2.7.7.65" evidence="1"/>
<dbReference type="InterPro" id="IPR029787">
    <property type="entry name" value="Nucleotide_cyclase"/>
</dbReference>
<dbReference type="SUPFAM" id="SSF49879">
    <property type="entry name" value="SMAD/FHA domain"/>
    <property type="match status" value="1"/>
</dbReference>
<dbReference type="GO" id="GO:0052621">
    <property type="term" value="F:diguanylate cyclase activity"/>
    <property type="evidence" value="ECO:0007669"/>
    <property type="project" value="UniProtKB-EC"/>
</dbReference>
<evidence type="ECO:0000313" key="6">
    <source>
        <dbReference type="Proteomes" id="UP000037660"/>
    </source>
</evidence>
<evidence type="ECO:0000256" key="2">
    <source>
        <dbReference type="ARBA" id="ARBA00034247"/>
    </source>
</evidence>
<dbReference type="GO" id="GO:0043709">
    <property type="term" value="P:cell adhesion involved in single-species biofilm formation"/>
    <property type="evidence" value="ECO:0007669"/>
    <property type="project" value="TreeGrafter"/>
</dbReference>
<dbReference type="Gene3D" id="3.30.70.270">
    <property type="match status" value="1"/>
</dbReference>
<dbReference type="InterPro" id="IPR000160">
    <property type="entry name" value="GGDEF_dom"/>
</dbReference>
<reference evidence="5 6" key="2">
    <citation type="journal article" date="2016" name="Science">
        <title>A bacterium that degrades and assimilates poly(ethylene terephthalate).</title>
        <authorList>
            <person name="Yoshida S."/>
            <person name="Hiraga K."/>
            <person name="Takehana T."/>
            <person name="Taniguchi I."/>
            <person name="Yamaji H."/>
            <person name="Maeda Y."/>
            <person name="Toyohara K."/>
            <person name="Miyamoto K."/>
            <person name="Kimura Y."/>
            <person name="Oda K."/>
        </authorList>
    </citation>
    <scope>NUCLEOTIDE SEQUENCE [LARGE SCALE GENOMIC DNA]</scope>
    <source>
        <strain evidence="6">NBRC 110686 / TISTR 2288 / 201-F6</strain>
    </source>
</reference>
<dbReference type="Gene3D" id="2.60.200.20">
    <property type="match status" value="1"/>
</dbReference>
<dbReference type="RefSeq" id="WP_054021187.1">
    <property type="nucleotide sequence ID" value="NZ_BBYR01000044.1"/>
</dbReference>
<dbReference type="SUPFAM" id="SSF55073">
    <property type="entry name" value="Nucleotide cyclase"/>
    <property type="match status" value="1"/>
</dbReference>